<evidence type="ECO:0000313" key="3">
    <source>
        <dbReference type="Proteomes" id="UP000184520"/>
    </source>
</evidence>
<name>A0A1M5HHK6_9ALTE</name>
<dbReference type="STRING" id="634436.SAMN05216361_1473"/>
<gene>
    <name evidence="2" type="ORF">SAMN05216361_1473</name>
</gene>
<dbReference type="AlphaFoldDB" id="A0A1M5HHK6"/>
<keyword evidence="1" id="KW-1133">Transmembrane helix</keyword>
<dbReference type="EMBL" id="FQWD01000002">
    <property type="protein sequence ID" value="SHG15368.1"/>
    <property type="molecule type" value="Genomic_DNA"/>
</dbReference>
<evidence type="ECO:0000313" key="2">
    <source>
        <dbReference type="EMBL" id="SHG15368.1"/>
    </source>
</evidence>
<feature type="transmembrane region" description="Helical" evidence="1">
    <location>
        <begin position="81"/>
        <end position="102"/>
    </location>
</feature>
<protein>
    <submittedName>
        <fullName evidence="2">Uncharacterized protein</fullName>
    </submittedName>
</protein>
<keyword evidence="1" id="KW-0812">Transmembrane</keyword>
<accession>A0A1M5HHK6</accession>
<organism evidence="2 3">
    <name type="scientific">Marisediminitalea aggregata</name>
    <dbReference type="NCBI Taxonomy" id="634436"/>
    <lineage>
        <taxon>Bacteria</taxon>
        <taxon>Pseudomonadati</taxon>
        <taxon>Pseudomonadota</taxon>
        <taxon>Gammaproteobacteria</taxon>
        <taxon>Alteromonadales</taxon>
        <taxon>Alteromonadaceae</taxon>
        <taxon>Marisediminitalea</taxon>
    </lineage>
</organism>
<dbReference type="RefSeq" id="WP_073320086.1">
    <property type="nucleotide sequence ID" value="NZ_FQWD01000002.1"/>
</dbReference>
<keyword evidence="1" id="KW-0472">Membrane</keyword>
<sequence>MANYESDYLFGQWLDNALTNEERDAFEALCLSDKAFAAQVETATQLSVAAEQFTSPPMPAWDKNATFVAPDKPKWWQWQGLPVMSMAMSALAIVMVVSGFSVQVSEGKLTMGFQQGPSDEQVAALVNQKLNDYQQANQAMFTQYVAALQQQQQENSTQLTQYLLTSSRQERREDFAELIKFINQQRDDDQRYYARQLTQLQREINSLDDGYPALTE</sequence>
<proteinExistence type="predicted"/>
<dbReference type="Proteomes" id="UP000184520">
    <property type="component" value="Unassembled WGS sequence"/>
</dbReference>
<evidence type="ECO:0000256" key="1">
    <source>
        <dbReference type="SAM" id="Phobius"/>
    </source>
</evidence>
<keyword evidence="3" id="KW-1185">Reference proteome</keyword>
<reference evidence="3" key="1">
    <citation type="submission" date="2016-11" db="EMBL/GenBank/DDBJ databases">
        <authorList>
            <person name="Varghese N."/>
            <person name="Submissions S."/>
        </authorList>
    </citation>
    <scope>NUCLEOTIDE SEQUENCE [LARGE SCALE GENOMIC DNA]</scope>
    <source>
        <strain evidence="3">CGMCC 1.8995</strain>
    </source>
</reference>
<dbReference type="OrthoDB" id="5765975at2"/>